<dbReference type="Proteomes" id="UP000485880">
    <property type="component" value="Unassembled WGS sequence"/>
</dbReference>
<organism evidence="2 3">
    <name type="scientific">Methylocella tundrae</name>
    <dbReference type="NCBI Taxonomy" id="227605"/>
    <lineage>
        <taxon>Bacteria</taxon>
        <taxon>Pseudomonadati</taxon>
        <taxon>Pseudomonadota</taxon>
        <taxon>Alphaproteobacteria</taxon>
        <taxon>Hyphomicrobiales</taxon>
        <taxon>Beijerinckiaceae</taxon>
        <taxon>Methylocella</taxon>
    </lineage>
</organism>
<gene>
    <name evidence="2" type="ORF">MPC4_10395</name>
</gene>
<feature type="region of interest" description="Disordered" evidence="1">
    <location>
        <begin position="1"/>
        <end position="24"/>
    </location>
</feature>
<dbReference type="CDD" id="cd12810">
    <property type="entry name" value="Esterase_713_like-3"/>
    <property type="match status" value="1"/>
</dbReference>
<evidence type="ECO:0008006" key="4">
    <source>
        <dbReference type="Google" id="ProtNLM"/>
    </source>
</evidence>
<dbReference type="Gene3D" id="3.40.50.1820">
    <property type="entry name" value="alpha/beta hydrolase"/>
    <property type="match status" value="1"/>
</dbReference>
<proteinExistence type="predicted"/>
<accession>A0A8B6M2H4</accession>
<dbReference type="InterPro" id="IPR029058">
    <property type="entry name" value="AB_hydrolase_fold"/>
</dbReference>
<evidence type="ECO:0000313" key="2">
    <source>
        <dbReference type="EMBL" id="VTZ48440.1"/>
    </source>
</evidence>
<sequence>MHIIDQPRTGRAGTSTQGITLTPTPGDQDLFVAWRLGVWPNFYPDTKFPQGAGNPSLSPTDVPPALNQFFRQMTVNTGPSDRTVITAGVAALFAEIGPAVLLTHSASGILGWVTATLTPNVRAIYAYEPTDYAFPSNALPAPIGTGAAQITPKPLSPSDFQKLTKIPIRIQYSDHIPSTSSPYVRVQTWINRVAMGKLMVAAINKKGGNASILHLPDLGIHGNTHFSFADVNNVQIADILSRWLDQHGLDRY</sequence>
<comment type="caution">
    <text evidence="2">The sequence shown here is derived from an EMBL/GenBank/DDBJ whole genome shotgun (WGS) entry which is preliminary data.</text>
</comment>
<dbReference type="EMBL" id="CABFMQ020000001">
    <property type="protein sequence ID" value="VTZ48440.1"/>
    <property type="molecule type" value="Genomic_DNA"/>
</dbReference>
<keyword evidence="3" id="KW-1185">Reference proteome</keyword>
<protein>
    <recommendedName>
        <fullName evidence="4">Alpha/beta hydrolase</fullName>
    </recommendedName>
</protein>
<name>A0A8B6M2H4_METTU</name>
<evidence type="ECO:0000313" key="3">
    <source>
        <dbReference type="Proteomes" id="UP000485880"/>
    </source>
</evidence>
<dbReference type="SUPFAM" id="SSF53474">
    <property type="entry name" value="alpha/beta-Hydrolases"/>
    <property type="match status" value="1"/>
</dbReference>
<feature type="compositionally biased region" description="Polar residues" evidence="1">
    <location>
        <begin position="12"/>
        <end position="24"/>
    </location>
</feature>
<evidence type="ECO:0000256" key="1">
    <source>
        <dbReference type="SAM" id="MobiDB-lite"/>
    </source>
</evidence>
<dbReference type="AlphaFoldDB" id="A0A8B6M2H4"/>
<reference evidence="2 3" key="1">
    <citation type="submission" date="2019-05" db="EMBL/GenBank/DDBJ databases">
        <authorList>
            <person name="Farhan Ul Haque M."/>
        </authorList>
    </citation>
    <scope>NUCLEOTIDE SEQUENCE [LARGE SCALE GENOMIC DNA]</scope>
    <source>
        <strain evidence="2">2</strain>
    </source>
</reference>